<organism evidence="1 2">
    <name type="scientific">Mizuhopecten yessoensis</name>
    <name type="common">Japanese scallop</name>
    <name type="synonym">Patinopecten yessoensis</name>
    <dbReference type="NCBI Taxonomy" id="6573"/>
    <lineage>
        <taxon>Eukaryota</taxon>
        <taxon>Metazoa</taxon>
        <taxon>Spiralia</taxon>
        <taxon>Lophotrochozoa</taxon>
        <taxon>Mollusca</taxon>
        <taxon>Bivalvia</taxon>
        <taxon>Autobranchia</taxon>
        <taxon>Pteriomorphia</taxon>
        <taxon>Pectinida</taxon>
        <taxon>Pectinoidea</taxon>
        <taxon>Pectinidae</taxon>
        <taxon>Mizuhopecten</taxon>
    </lineage>
</organism>
<dbReference type="PANTHER" id="PTHR24024:SF18">
    <property type="entry name" value="SHORT-CHAIN COLLAGEN C4-LIKE"/>
    <property type="match status" value="1"/>
</dbReference>
<evidence type="ECO:0000313" key="1">
    <source>
        <dbReference type="EMBL" id="OWF47533.1"/>
    </source>
</evidence>
<dbReference type="PANTHER" id="PTHR24024">
    <property type="entry name" value="PULMONARY SURFACTANT-ASSOCIATED PROTEIN A"/>
    <property type="match status" value="1"/>
</dbReference>
<proteinExistence type="predicted"/>
<accession>A0A210QFJ2</accession>
<name>A0A210QFJ2_MIZYE</name>
<dbReference type="GO" id="GO:0005615">
    <property type="term" value="C:extracellular space"/>
    <property type="evidence" value="ECO:0007669"/>
    <property type="project" value="TreeGrafter"/>
</dbReference>
<dbReference type="EMBL" id="NEDP02003864">
    <property type="protein sequence ID" value="OWF47533.1"/>
    <property type="molecule type" value="Genomic_DNA"/>
</dbReference>
<evidence type="ECO:0000313" key="2">
    <source>
        <dbReference type="Proteomes" id="UP000242188"/>
    </source>
</evidence>
<dbReference type="InterPro" id="IPR051077">
    <property type="entry name" value="Ca-dependent_lectin"/>
</dbReference>
<protein>
    <recommendedName>
        <fullName evidence="3">Short-chain collagen C4</fullName>
    </recommendedName>
</protein>
<sequence>MLCVCINTGYAGGSYFTHPGAAAEYVCMPTDPIWGPYKDYVYGNENVGYIYGAEYEEPAHIFSMPNSAEDVPCSVCLGSSHSASLMIPGRTQCYPGWTEAYHGELASGYHGHAAASQYVCVDQDPQTLPAGGTHDENGKLFYGVKAKCGSLPCPPYEDGKFLSCVVCMK</sequence>
<keyword evidence="2" id="KW-1185">Reference proteome</keyword>
<gene>
    <name evidence="1" type="ORF">KP79_PYT15595</name>
</gene>
<dbReference type="AlphaFoldDB" id="A0A210QFJ2"/>
<dbReference type="Proteomes" id="UP000242188">
    <property type="component" value="Unassembled WGS sequence"/>
</dbReference>
<dbReference type="OrthoDB" id="6272653at2759"/>
<evidence type="ECO:0008006" key="3">
    <source>
        <dbReference type="Google" id="ProtNLM"/>
    </source>
</evidence>
<comment type="caution">
    <text evidence="1">The sequence shown here is derived from an EMBL/GenBank/DDBJ whole genome shotgun (WGS) entry which is preliminary data.</text>
</comment>
<reference evidence="1 2" key="1">
    <citation type="journal article" date="2017" name="Nat. Ecol. Evol.">
        <title>Scallop genome provides insights into evolution of bilaterian karyotype and development.</title>
        <authorList>
            <person name="Wang S."/>
            <person name="Zhang J."/>
            <person name="Jiao W."/>
            <person name="Li J."/>
            <person name="Xun X."/>
            <person name="Sun Y."/>
            <person name="Guo X."/>
            <person name="Huan P."/>
            <person name="Dong B."/>
            <person name="Zhang L."/>
            <person name="Hu X."/>
            <person name="Sun X."/>
            <person name="Wang J."/>
            <person name="Zhao C."/>
            <person name="Wang Y."/>
            <person name="Wang D."/>
            <person name="Huang X."/>
            <person name="Wang R."/>
            <person name="Lv J."/>
            <person name="Li Y."/>
            <person name="Zhang Z."/>
            <person name="Liu B."/>
            <person name="Lu W."/>
            <person name="Hui Y."/>
            <person name="Liang J."/>
            <person name="Zhou Z."/>
            <person name="Hou R."/>
            <person name="Li X."/>
            <person name="Liu Y."/>
            <person name="Li H."/>
            <person name="Ning X."/>
            <person name="Lin Y."/>
            <person name="Zhao L."/>
            <person name="Xing Q."/>
            <person name="Dou J."/>
            <person name="Li Y."/>
            <person name="Mao J."/>
            <person name="Guo H."/>
            <person name="Dou H."/>
            <person name="Li T."/>
            <person name="Mu C."/>
            <person name="Jiang W."/>
            <person name="Fu Q."/>
            <person name="Fu X."/>
            <person name="Miao Y."/>
            <person name="Liu J."/>
            <person name="Yu Q."/>
            <person name="Li R."/>
            <person name="Liao H."/>
            <person name="Li X."/>
            <person name="Kong Y."/>
            <person name="Jiang Z."/>
            <person name="Chourrout D."/>
            <person name="Li R."/>
            <person name="Bao Z."/>
        </authorList>
    </citation>
    <scope>NUCLEOTIDE SEQUENCE [LARGE SCALE GENOMIC DNA]</scope>
    <source>
        <strain evidence="1 2">PY_sf001</strain>
    </source>
</reference>